<dbReference type="InterPro" id="IPR018357">
    <property type="entry name" value="Hexapep_transf_CS"/>
</dbReference>
<evidence type="ECO:0000256" key="2">
    <source>
        <dbReference type="ARBA" id="ARBA00022737"/>
    </source>
</evidence>
<evidence type="ECO:0000313" key="7">
    <source>
        <dbReference type="Proteomes" id="UP001549146"/>
    </source>
</evidence>
<name>A0ABV2LRZ6_9FLAO</name>
<comment type="similarity">
    <text evidence="4">Belongs to the transferase hexapeptide repeat family.</text>
</comment>
<keyword evidence="1 4" id="KW-0808">Transferase</keyword>
<evidence type="ECO:0000313" key="6">
    <source>
        <dbReference type="EMBL" id="MET3731354.1"/>
    </source>
</evidence>
<dbReference type="InterPro" id="IPR011004">
    <property type="entry name" value="Trimer_LpxA-like_sf"/>
</dbReference>
<proteinExistence type="inferred from homology"/>
<dbReference type="Proteomes" id="UP001549146">
    <property type="component" value="Unassembled WGS sequence"/>
</dbReference>
<dbReference type="RefSeq" id="WP_354507536.1">
    <property type="nucleotide sequence ID" value="NZ_JBEPMO010000004.1"/>
</dbReference>
<dbReference type="InterPro" id="IPR039369">
    <property type="entry name" value="LacA-like"/>
</dbReference>
<evidence type="ECO:0000256" key="4">
    <source>
        <dbReference type="RuleBase" id="RU367021"/>
    </source>
</evidence>
<sequence length="210" mass="23755">MSKYQQINWKKKLDYFLFGWIVNWAFPAYVRPKYGYIPYRTLFFYNVIPQKLFGINRHTPWPVHFTSKVSSPEKIKTGIMSDPGDNIGIYIQANMGLEIGHNVGFGAGTAIISSNHNHNDHSVHDEINPIRIGNNVFVGANSVILPGVQIGDNVVIGAGSVVNKDIPSNSIAVGNPCKVVKEKEAYQERFDQIEFNRELTDQQKEYFSSY</sequence>
<dbReference type="EC" id="2.3.1.-" evidence="4"/>
<dbReference type="PANTHER" id="PTHR43017">
    <property type="entry name" value="GALACTOSIDE O-ACETYLTRANSFERASE"/>
    <property type="match status" value="1"/>
</dbReference>
<keyword evidence="3 4" id="KW-0012">Acyltransferase</keyword>
<dbReference type="SUPFAM" id="SSF51161">
    <property type="entry name" value="Trimeric LpxA-like enzymes"/>
    <property type="match status" value="1"/>
</dbReference>
<organism evidence="6 7">
    <name type="scientific">Moheibacter stercoris</name>
    <dbReference type="NCBI Taxonomy" id="1628251"/>
    <lineage>
        <taxon>Bacteria</taxon>
        <taxon>Pseudomonadati</taxon>
        <taxon>Bacteroidota</taxon>
        <taxon>Flavobacteriia</taxon>
        <taxon>Flavobacteriales</taxon>
        <taxon>Weeksellaceae</taxon>
        <taxon>Moheibacter</taxon>
    </lineage>
</organism>
<feature type="transmembrane region" description="Helical" evidence="5">
    <location>
        <begin position="12"/>
        <end position="30"/>
    </location>
</feature>
<dbReference type="EMBL" id="JBEPMO010000004">
    <property type="protein sequence ID" value="MET3731354.1"/>
    <property type="molecule type" value="Genomic_DNA"/>
</dbReference>
<accession>A0ABV2LRZ6</accession>
<keyword evidence="5" id="KW-1133">Transmembrane helix</keyword>
<gene>
    <name evidence="6" type="ORF">ABID46_000923</name>
</gene>
<keyword evidence="5" id="KW-0812">Transmembrane</keyword>
<protein>
    <recommendedName>
        <fullName evidence="4">Acetyltransferase</fullName>
        <ecNumber evidence="4">2.3.1.-</ecNumber>
    </recommendedName>
</protein>
<dbReference type="PROSITE" id="PS00101">
    <property type="entry name" value="HEXAPEP_TRANSFERASES"/>
    <property type="match status" value="1"/>
</dbReference>
<reference evidence="6 7" key="1">
    <citation type="submission" date="2024-06" db="EMBL/GenBank/DDBJ databases">
        <title>Genomic Encyclopedia of Type Strains, Phase IV (KMG-IV): sequencing the most valuable type-strain genomes for metagenomic binning, comparative biology and taxonomic classification.</title>
        <authorList>
            <person name="Goeker M."/>
        </authorList>
    </citation>
    <scope>NUCLEOTIDE SEQUENCE [LARGE SCALE GENOMIC DNA]</scope>
    <source>
        <strain evidence="6 7">DSM 29388</strain>
    </source>
</reference>
<dbReference type="InterPro" id="IPR001451">
    <property type="entry name" value="Hexapep"/>
</dbReference>
<dbReference type="CDD" id="cd04647">
    <property type="entry name" value="LbH_MAT_like"/>
    <property type="match status" value="1"/>
</dbReference>
<dbReference type="PANTHER" id="PTHR43017:SF1">
    <property type="entry name" value="ACETYLTRANSFERASE YJL218W-RELATED"/>
    <property type="match status" value="1"/>
</dbReference>
<dbReference type="Gene3D" id="2.160.10.10">
    <property type="entry name" value="Hexapeptide repeat proteins"/>
    <property type="match status" value="1"/>
</dbReference>
<keyword evidence="5" id="KW-0472">Membrane</keyword>
<dbReference type="Pfam" id="PF00132">
    <property type="entry name" value="Hexapep"/>
    <property type="match status" value="1"/>
</dbReference>
<comment type="caution">
    <text evidence="6">The sequence shown here is derived from an EMBL/GenBank/DDBJ whole genome shotgun (WGS) entry which is preliminary data.</text>
</comment>
<keyword evidence="7" id="KW-1185">Reference proteome</keyword>
<evidence type="ECO:0000256" key="1">
    <source>
        <dbReference type="ARBA" id="ARBA00022679"/>
    </source>
</evidence>
<keyword evidence="2" id="KW-0677">Repeat</keyword>
<evidence type="ECO:0000256" key="3">
    <source>
        <dbReference type="ARBA" id="ARBA00023315"/>
    </source>
</evidence>
<evidence type="ECO:0000256" key="5">
    <source>
        <dbReference type="SAM" id="Phobius"/>
    </source>
</evidence>